<comment type="caution">
    <text evidence="1">The sequence shown here is derived from an EMBL/GenBank/DDBJ whole genome shotgun (WGS) entry which is preliminary data.</text>
</comment>
<accession>A0ABP7VDE0</accession>
<organism evidence="1 2">
    <name type="scientific">Actinomadura miaoliensis</name>
    <dbReference type="NCBI Taxonomy" id="430685"/>
    <lineage>
        <taxon>Bacteria</taxon>
        <taxon>Bacillati</taxon>
        <taxon>Actinomycetota</taxon>
        <taxon>Actinomycetes</taxon>
        <taxon>Streptosporangiales</taxon>
        <taxon>Thermomonosporaceae</taxon>
        <taxon>Actinomadura</taxon>
    </lineage>
</organism>
<dbReference type="EMBL" id="BAAAZG010000007">
    <property type="protein sequence ID" value="GAA4064841.1"/>
    <property type="molecule type" value="Genomic_DNA"/>
</dbReference>
<proteinExistence type="predicted"/>
<reference evidence="2" key="1">
    <citation type="journal article" date="2019" name="Int. J. Syst. Evol. Microbiol.">
        <title>The Global Catalogue of Microorganisms (GCM) 10K type strain sequencing project: providing services to taxonomists for standard genome sequencing and annotation.</title>
        <authorList>
            <consortium name="The Broad Institute Genomics Platform"/>
            <consortium name="The Broad Institute Genome Sequencing Center for Infectious Disease"/>
            <person name="Wu L."/>
            <person name="Ma J."/>
        </authorList>
    </citation>
    <scope>NUCLEOTIDE SEQUENCE [LARGE SCALE GENOMIC DNA]</scope>
    <source>
        <strain evidence="2">JCM 16702</strain>
    </source>
</reference>
<dbReference type="Proteomes" id="UP001500683">
    <property type="component" value="Unassembled WGS sequence"/>
</dbReference>
<keyword evidence="2" id="KW-1185">Reference proteome</keyword>
<name>A0ABP7VDE0_9ACTN</name>
<evidence type="ECO:0000313" key="2">
    <source>
        <dbReference type="Proteomes" id="UP001500683"/>
    </source>
</evidence>
<protein>
    <submittedName>
        <fullName evidence="1">Uncharacterized protein</fullName>
    </submittedName>
</protein>
<sequence length="114" mass="12804">MGSRIGEVRVGREIVRSELGRGPVWWPDGDTNELSESARASCMEAIRRAYPGWRVFVSDRGRWWATRGPLGAEQMRVGCQASLDADTPARLCELLAAETVRDEQVLGRAFQTRR</sequence>
<evidence type="ECO:0000313" key="1">
    <source>
        <dbReference type="EMBL" id="GAA4064841.1"/>
    </source>
</evidence>
<gene>
    <name evidence="1" type="ORF">GCM10022214_18520</name>
</gene>